<reference evidence="1 2" key="1">
    <citation type="submission" date="2023-03" db="EMBL/GenBank/DDBJ databases">
        <title>Bacillus Genome Sequencing.</title>
        <authorList>
            <person name="Dunlap C."/>
        </authorList>
    </citation>
    <scope>NUCLEOTIDE SEQUENCE [LARGE SCALE GENOMIC DNA]</scope>
    <source>
        <strain evidence="1 2">BD-525</strain>
    </source>
</reference>
<dbReference type="RefSeq" id="WP_326090544.1">
    <property type="nucleotide sequence ID" value="NZ_JARLKZ010000020.1"/>
</dbReference>
<organism evidence="1 2">
    <name type="scientific">Paenibacillus dokdonensis</name>
    <dbReference type="NCBI Taxonomy" id="2567944"/>
    <lineage>
        <taxon>Bacteria</taxon>
        <taxon>Bacillati</taxon>
        <taxon>Bacillota</taxon>
        <taxon>Bacilli</taxon>
        <taxon>Bacillales</taxon>
        <taxon>Paenibacillaceae</taxon>
        <taxon>Paenibacillus</taxon>
    </lineage>
</organism>
<dbReference type="Proteomes" id="UP001344632">
    <property type="component" value="Unassembled WGS sequence"/>
</dbReference>
<comment type="caution">
    <text evidence="1">The sequence shown here is derived from an EMBL/GenBank/DDBJ whole genome shotgun (WGS) entry which is preliminary data.</text>
</comment>
<evidence type="ECO:0000313" key="1">
    <source>
        <dbReference type="EMBL" id="MEC0242776.1"/>
    </source>
</evidence>
<name>A0ABU6GSP8_9BACL</name>
<proteinExistence type="predicted"/>
<evidence type="ECO:0000313" key="2">
    <source>
        <dbReference type="Proteomes" id="UP001344632"/>
    </source>
</evidence>
<gene>
    <name evidence="1" type="ORF">P4H66_23475</name>
</gene>
<accession>A0ABU6GSP8</accession>
<protein>
    <submittedName>
        <fullName evidence="1">Gp49 family protein</fullName>
    </submittedName>
</protein>
<keyword evidence="2" id="KW-1185">Reference proteome</keyword>
<sequence length="85" mass="9445">MALNTVTQEQVVAIMNNSEYEVIHKIFGKQCIVVAKLPSGFTVVGESACVDPANYVESIGEEIAKKRIENKLWELEGYKLQNSLS</sequence>
<dbReference type="EMBL" id="JARLKZ010000020">
    <property type="protein sequence ID" value="MEC0242776.1"/>
    <property type="molecule type" value="Genomic_DNA"/>
</dbReference>
<dbReference type="InterPro" id="IPR025915">
    <property type="entry name" value="Phage_gp49_66"/>
</dbReference>
<dbReference type="Pfam" id="PF13876">
    <property type="entry name" value="Phage_gp49_66"/>
    <property type="match status" value="1"/>
</dbReference>